<evidence type="ECO:0000256" key="1">
    <source>
        <dbReference type="SAM" id="SignalP"/>
    </source>
</evidence>
<dbReference type="Proteomes" id="UP000054144">
    <property type="component" value="Unassembled WGS sequence"/>
</dbReference>
<evidence type="ECO:0000313" key="3">
    <source>
        <dbReference type="Proteomes" id="UP000054144"/>
    </source>
</evidence>
<feature type="signal peptide" evidence="1">
    <location>
        <begin position="1"/>
        <end position="21"/>
    </location>
</feature>
<feature type="chain" id="PRO_5002316068" evidence="1">
    <location>
        <begin position="22"/>
        <end position="176"/>
    </location>
</feature>
<organism evidence="2 3">
    <name type="scientific">Fistulina hepatica ATCC 64428</name>
    <dbReference type="NCBI Taxonomy" id="1128425"/>
    <lineage>
        <taxon>Eukaryota</taxon>
        <taxon>Fungi</taxon>
        <taxon>Dikarya</taxon>
        <taxon>Basidiomycota</taxon>
        <taxon>Agaricomycotina</taxon>
        <taxon>Agaricomycetes</taxon>
        <taxon>Agaricomycetidae</taxon>
        <taxon>Agaricales</taxon>
        <taxon>Fistulinaceae</taxon>
        <taxon>Fistulina</taxon>
    </lineage>
</organism>
<evidence type="ECO:0000313" key="2">
    <source>
        <dbReference type="EMBL" id="KIY45650.1"/>
    </source>
</evidence>
<keyword evidence="1" id="KW-0732">Signal</keyword>
<sequence length="176" mass="18727">MFKPVFVFAVTLLSRAAALQAALHLGTRDTPQIVEPASGTVIAPGEIFDFQYNSIADYGTSSYNYTVWLYTTPPTGSVITPAIEYAVGFYFGRFGDVNYPGKLCTGNPDPPNPAPATLTMPDFSKSPRGFGSGATASNLTVYLVVVDEYADGEGSVGYKMSTAVNELVYNGTVYSA</sequence>
<proteinExistence type="predicted"/>
<keyword evidence="3" id="KW-1185">Reference proteome</keyword>
<dbReference type="AlphaFoldDB" id="A0A0D7A4I1"/>
<reference evidence="2 3" key="1">
    <citation type="journal article" date="2015" name="Fungal Genet. Biol.">
        <title>Evolution of novel wood decay mechanisms in Agaricales revealed by the genome sequences of Fistulina hepatica and Cylindrobasidium torrendii.</title>
        <authorList>
            <person name="Floudas D."/>
            <person name="Held B.W."/>
            <person name="Riley R."/>
            <person name="Nagy L.G."/>
            <person name="Koehler G."/>
            <person name="Ransdell A.S."/>
            <person name="Younus H."/>
            <person name="Chow J."/>
            <person name="Chiniquy J."/>
            <person name="Lipzen A."/>
            <person name="Tritt A."/>
            <person name="Sun H."/>
            <person name="Haridas S."/>
            <person name="LaButti K."/>
            <person name="Ohm R.A."/>
            <person name="Kues U."/>
            <person name="Blanchette R.A."/>
            <person name="Grigoriev I.V."/>
            <person name="Minto R.E."/>
            <person name="Hibbett D.S."/>
        </authorList>
    </citation>
    <scope>NUCLEOTIDE SEQUENCE [LARGE SCALE GENOMIC DNA]</scope>
    <source>
        <strain evidence="2 3">ATCC 64428</strain>
    </source>
</reference>
<name>A0A0D7A4I1_9AGAR</name>
<accession>A0A0D7A4I1</accession>
<dbReference type="EMBL" id="KN882047">
    <property type="protein sequence ID" value="KIY45650.1"/>
    <property type="molecule type" value="Genomic_DNA"/>
</dbReference>
<protein>
    <submittedName>
        <fullName evidence="2">Uncharacterized protein</fullName>
    </submittedName>
</protein>
<gene>
    <name evidence="2" type="ORF">FISHEDRAFT_49047</name>
</gene>
<dbReference type="OrthoDB" id="3944184at2759"/>